<dbReference type="PANTHER" id="PTHR14379:SF3">
    <property type="entry name" value="MEIOSIS REGULATOR AND MRNA STABILITY FACTOR 1"/>
    <property type="match status" value="1"/>
</dbReference>
<reference evidence="3" key="1">
    <citation type="submission" date="2023-06" db="EMBL/GenBank/DDBJ databases">
        <authorList>
            <consortium name="Lawrence Berkeley National Laboratory"/>
            <person name="Ahrendt S."/>
            <person name="Sahu N."/>
            <person name="Indic B."/>
            <person name="Wong-Bajracharya J."/>
            <person name="Merenyi Z."/>
            <person name="Ke H.-M."/>
            <person name="Monk M."/>
            <person name="Kocsube S."/>
            <person name="Drula E."/>
            <person name="Lipzen A."/>
            <person name="Balint B."/>
            <person name="Henrissat B."/>
            <person name="Andreopoulos B."/>
            <person name="Martin F.M."/>
            <person name="Harder C.B."/>
            <person name="Rigling D."/>
            <person name="Ford K.L."/>
            <person name="Foster G.D."/>
            <person name="Pangilinan J."/>
            <person name="Papanicolaou A."/>
            <person name="Barry K."/>
            <person name="LaButti K."/>
            <person name="Viragh M."/>
            <person name="Koriabine M."/>
            <person name="Yan M."/>
            <person name="Riley R."/>
            <person name="Champramary S."/>
            <person name="Plett K.L."/>
            <person name="Tsai I.J."/>
            <person name="Slot J."/>
            <person name="Sipos G."/>
            <person name="Plett J."/>
            <person name="Nagy L.G."/>
            <person name="Grigoriev I.V."/>
        </authorList>
    </citation>
    <scope>NUCLEOTIDE SEQUENCE</scope>
    <source>
        <strain evidence="3">ICMP 16352</strain>
    </source>
</reference>
<dbReference type="GO" id="GO:0004540">
    <property type="term" value="F:RNA nuclease activity"/>
    <property type="evidence" value="ECO:0007669"/>
    <property type="project" value="InterPro"/>
</dbReference>
<dbReference type="PANTHER" id="PTHR14379">
    <property type="entry name" value="LIMKAIN B LKAP"/>
    <property type="match status" value="1"/>
</dbReference>
<dbReference type="InterPro" id="IPR024768">
    <property type="entry name" value="Marf1"/>
</dbReference>
<evidence type="ECO:0000313" key="3">
    <source>
        <dbReference type="EMBL" id="KAK0483437.1"/>
    </source>
</evidence>
<comment type="caution">
    <text evidence="3">The sequence shown here is derived from an EMBL/GenBank/DDBJ whole genome shotgun (WGS) entry which is preliminary data.</text>
</comment>
<accession>A0AA39PFU2</accession>
<dbReference type="GO" id="GO:1905762">
    <property type="term" value="F:CCR4-NOT complex binding"/>
    <property type="evidence" value="ECO:0007669"/>
    <property type="project" value="TreeGrafter"/>
</dbReference>
<dbReference type="AlphaFoldDB" id="A0AA39PFU2"/>
<dbReference type="Proteomes" id="UP001175227">
    <property type="component" value="Unassembled WGS sequence"/>
</dbReference>
<organism evidence="3 4">
    <name type="scientific">Armillaria novae-zelandiae</name>
    <dbReference type="NCBI Taxonomy" id="153914"/>
    <lineage>
        <taxon>Eukaryota</taxon>
        <taxon>Fungi</taxon>
        <taxon>Dikarya</taxon>
        <taxon>Basidiomycota</taxon>
        <taxon>Agaricomycotina</taxon>
        <taxon>Agaricomycetes</taxon>
        <taxon>Agaricomycetidae</taxon>
        <taxon>Agaricales</taxon>
        <taxon>Marasmiineae</taxon>
        <taxon>Physalacriaceae</taxon>
        <taxon>Armillaria</taxon>
    </lineage>
</organism>
<protein>
    <submittedName>
        <fullName evidence="3">NYN domain-containing protein</fullName>
    </submittedName>
</protein>
<sequence length="453" mass="48277">MQVSDRVAIFWDFENCSAPSGASGYDLASRIRNCVQQFGPIKLFKAYVDVSEQSAGQRGSCLRSELQLSGVSMTDTPHMGRKNVADQMIIVDMLAYAFDNPQPSTTIVLITGDRDFAYAVAILRLRQFHVVVISPSVPSPHASLTAHASVCIDWNTAIMQNIGLEASTSQAVPPDRTKTESPRCPPNSAPAACPPTQPAKISTTDSTHSSRPKSPSPVPTSPPKPTPLETNNRSRSADPIRRTQTPDSMDSSTPAPTYTAHPPPVSQVPLQPPNQAPQSGQLDSSQTYTPPPQTPGVNHLQRALPVRNLSTPVQFPSIAPGYIATSPTMAPPAVSGLAQVPSTLPSISGPLFPPVHLPALVPAASRKVVPARFYGLVKLLETHRQNGAPRPLRSIIAAELVKSDQGIYKKAGVEKFGQYVALAESEGIVELGGTGGGAWIGLRTDWYGCVVVQ</sequence>
<feature type="compositionally biased region" description="Polar residues" evidence="1">
    <location>
        <begin position="242"/>
        <end position="252"/>
    </location>
</feature>
<evidence type="ECO:0000313" key="4">
    <source>
        <dbReference type="Proteomes" id="UP001175227"/>
    </source>
</evidence>
<dbReference type="CDD" id="cd10910">
    <property type="entry name" value="PIN_limkain_b1_N_like"/>
    <property type="match status" value="1"/>
</dbReference>
<feature type="compositionally biased region" description="Pro residues" evidence="1">
    <location>
        <begin position="183"/>
        <end position="197"/>
    </location>
</feature>
<feature type="compositionally biased region" description="Polar residues" evidence="1">
    <location>
        <begin position="276"/>
        <end position="285"/>
    </location>
</feature>
<feature type="domain" description="NYN" evidence="2">
    <location>
        <begin position="6"/>
        <end position="149"/>
    </location>
</feature>
<dbReference type="GO" id="GO:0010468">
    <property type="term" value="P:regulation of gene expression"/>
    <property type="evidence" value="ECO:0007669"/>
    <property type="project" value="InterPro"/>
</dbReference>
<proteinExistence type="predicted"/>
<dbReference type="EMBL" id="JAUEPR010000006">
    <property type="protein sequence ID" value="KAK0483437.1"/>
    <property type="molecule type" value="Genomic_DNA"/>
</dbReference>
<feature type="compositionally biased region" description="Pro residues" evidence="1">
    <location>
        <begin position="261"/>
        <end position="275"/>
    </location>
</feature>
<dbReference type="GO" id="GO:0005777">
    <property type="term" value="C:peroxisome"/>
    <property type="evidence" value="ECO:0007669"/>
    <property type="project" value="InterPro"/>
</dbReference>
<dbReference type="Pfam" id="PF01936">
    <property type="entry name" value="NYN"/>
    <property type="match status" value="1"/>
</dbReference>
<dbReference type="InterPro" id="IPR021139">
    <property type="entry name" value="NYN"/>
</dbReference>
<name>A0AA39PFU2_9AGAR</name>
<keyword evidence="4" id="KW-1185">Reference proteome</keyword>
<gene>
    <name evidence="3" type="ORF">IW261DRAFT_1463308</name>
</gene>
<evidence type="ECO:0000259" key="2">
    <source>
        <dbReference type="Pfam" id="PF01936"/>
    </source>
</evidence>
<evidence type="ECO:0000256" key="1">
    <source>
        <dbReference type="SAM" id="MobiDB-lite"/>
    </source>
</evidence>
<dbReference type="Gene3D" id="3.40.50.1010">
    <property type="entry name" value="5'-nuclease"/>
    <property type="match status" value="1"/>
</dbReference>
<feature type="region of interest" description="Disordered" evidence="1">
    <location>
        <begin position="166"/>
        <end position="299"/>
    </location>
</feature>
<feature type="compositionally biased region" description="Pro residues" evidence="1">
    <location>
        <begin position="214"/>
        <end position="226"/>
    </location>
</feature>